<dbReference type="GeneID" id="6006943"/>
<proteinExistence type="predicted"/>
<feature type="compositionally biased region" description="Polar residues" evidence="1">
    <location>
        <begin position="249"/>
        <end position="265"/>
    </location>
</feature>
<dbReference type="Proteomes" id="UP000001861">
    <property type="component" value="Unassembled WGS sequence"/>
</dbReference>
<name>A8N6P5_COPC7</name>
<dbReference type="KEGG" id="cci:CC1G_07416"/>
<dbReference type="HOGENOM" id="CLU_075350_0_0_1"/>
<keyword evidence="3" id="KW-1185">Reference proteome</keyword>
<dbReference type="OMA" id="WYEIDSH"/>
<gene>
    <name evidence="2" type="ORF">CC1G_07416</name>
</gene>
<dbReference type="RefSeq" id="XP_001830501.2">
    <property type="nucleotide sequence ID" value="XM_001830449.2"/>
</dbReference>
<evidence type="ECO:0000313" key="2">
    <source>
        <dbReference type="EMBL" id="EAU91381.2"/>
    </source>
</evidence>
<feature type="region of interest" description="Disordered" evidence="1">
    <location>
        <begin position="212"/>
        <end position="277"/>
    </location>
</feature>
<evidence type="ECO:0000313" key="3">
    <source>
        <dbReference type="Proteomes" id="UP000001861"/>
    </source>
</evidence>
<dbReference type="STRING" id="240176.A8N6P5"/>
<accession>A8N6P5</accession>
<comment type="caution">
    <text evidence="2">The sequence shown here is derived from an EMBL/GenBank/DDBJ whole genome shotgun (WGS) entry which is preliminary data.</text>
</comment>
<protein>
    <submittedName>
        <fullName evidence="2">Uncharacterized protein</fullName>
    </submittedName>
</protein>
<dbReference type="AlphaFoldDB" id="A8N6P5"/>
<feature type="compositionally biased region" description="Acidic residues" evidence="1">
    <location>
        <begin position="266"/>
        <end position="277"/>
    </location>
</feature>
<feature type="region of interest" description="Disordered" evidence="1">
    <location>
        <begin position="40"/>
        <end position="76"/>
    </location>
</feature>
<dbReference type="InParanoid" id="A8N6P5"/>
<reference evidence="2 3" key="1">
    <citation type="journal article" date="2010" name="Proc. Natl. Acad. Sci. U.S.A.">
        <title>Insights into evolution of multicellular fungi from the assembled chromosomes of the mushroom Coprinopsis cinerea (Coprinus cinereus).</title>
        <authorList>
            <person name="Stajich J.E."/>
            <person name="Wilke S.K."/>
            <person name="Ahren D."/>
            <person name="Au C.H."/>
            <person name="Birren B.W."/>
            <person name="Borodovsky M."/>
            <person name="Burns C."/>
            <person name="Canback B."/>
            <person name="Casselton L.A."/>
            <person name="Cheng C.K."/>
            <person name="Deng J."/>
            <person name="Dietrich F.S."/>
            <person name="Fargo D.C."/>
            <person name="Farman M.L."/>
            <person name="Gathman A.C."/>
            <person name="Goldberg J."/>
            <person name="Guigo R."/>
            <person name="Hoegger P.J."/>
            <person name="Hooker J.B."/>
            <person name="Huggins A."/>
            <person name="James T.Y."/>
            <person name="Kamada T."/>
            <person name="Kilaru S."/>
            <person name="Kodira C."/>
            <person name="Kues U."/>
            <person name="Kupfer D."/>
            <person name="Kwan H.S."/>
            <person name="Lomsadze A."/>
            <person name="Li W."/>
            <person name="Lilly W.W."/>
            <person name="Ma L.J."/>
            <person name="Mackey A.J."/>
            <person name="Manning G."/>
            <person name="Martin F."/>
            <person name="Muraguchi H."/>
            <person name="Natvig D.O."/>
            <person name="Palmerini H."/>
            <person name="Ramesh M.A."/>
            <person name="Rehmeyer C.J."/>
            <person name="Roe B.A."/>
            <person name="Shenoy N."/>
            <person name="Stanke M."/>
            <person name="Ter-Hovhannisyan V."/>
            <person name="Tunlid A."/>
            <person name="Velagapudi R."/>
            <person name="Vision T.J."/>
            <person name="Zeng Q."/>
            <person name="Zolan M.E."/>
            <person name="Pukkila P.J."/>
        </authorList>
    </citation>
    <scope>NUCLEOTIDE SEQUENCE [LARGE SCALE GENOMIC DNA]</scope>
    <source>
        <strain evidence="3">Okayama-7 / 130 / ATCC MYA-4618 / FGSC 9003</strain>
    </source>
</reference>
<dbReference type="VEuPathDB" id="FungiDB:CC1G_07416"/>
<dbReference type="eggNOG" id="ENOG502RBT1">
    <property type="taxonomic scope" value="Eukaryota"/>
</dbReference>
<organism evidence="2 3">
    <name type="scientific">Coprinopsis cinerea (strain Okayama-7 / 130 / ATCC MYA-4618 / FGSC 9003)</name>
    <name type="common">Inky cap fungus</name>
    <name type="synonym">Hormographiella aspergillata</name>
    <dbReference type="NCBI Taxonomy" id="240176"/>
    <lineage>
        <taxon>Eukaryota</taxon>
        <taxon>Fungi</taxon>
        <taxon>Dikarya</taxon>
        <taxon>Basidiomycota</taxon>
        <taxon>Agaricomycotina</taxon>
        <taxon>Agaricomycetes</taxon>
        <taxon>Agaricomycetidae</taxon>
        <taxon>Agaricales</taxon>
        <taxon>Agaricineae</taxon>
        <taxon>Psathyrellaceae</taxon>
        <taxon>Coprinopsis</taxon>
    </lineage>
</organism>
<dbReference type="OrthoDB" id="3364141at2759"/>
<evidence type="ECO:0000256" key="1">
    <source>
        <dbReference type="SAM" id="MobiDB-lite"/>
    </source>
</evidence>
<dbReference type="EMBL" id="AACS02000003">
    <property type="protein sequence ID" value="EAU91381.2"/>
    <property type="molecule type" value="Genomic_DNA"/>
</dbReference>
<sequence length="277" mass="31079">MVWVDIAEELQRSLRLYTQMASLQTWSSSSHFRHPWFDTTVSKRKQPSPPLPDDMDDNNDGDFNSNDVRAPPTKRRRYTTLENGFAHLSLDPSHTLSDANSTRKQWGVNAPLVEEVLTSSSSYPFSRPSEQFEPPSDVPLQNVTLPDSIEEEEASAPEVQMKVSTWYEPEPNRIVITDLDGFADSDEETAPASSADRVKGFEVHPAFLEQIRSGQQRKMDHVPSPSPTTSQALVLFRPPPPLLRPASPDQVSSPPSETSKNTQQVVEDEYAMDLDTD</sequence>